<sequence length="347" mass="37897">MFILANSVRKMANPSSLLLKPNGVGAGSQFRIQSRESCRLQCRAFVCHSLKPHERIPGLSARPSGWSFSTTERLRFVRIRCSASGGEVPPESREEAIEQAAGSVAALLEKVLKRRGPSTVKQRKEQRQVKLRVEIPVLDDAPSSLASLTLDLVSALLRKSRDSPDVAVFFSGASPVELARDQCANREVLNVSFHSLQSERDVSGDVAVVLVAGARYEDNECLQELARNVTPRPVVVLNPEWSPEDEKDARWGSFLASFEAAYAFIPLAIQGLFSKTEGAVLKNVQSGAPGGRPWLIFVKEDGKFTRLSTLKGRPGPAELESALYNAMAANSPVTKSIKFLRGLVSKE</sequence>
<gene>
    <name evidence="2" type="ORF">KC19_7G136600</name>
</gene>
<organism evidence="2 3">
    <name type="scientific">Ceratodon purpureus</name>
    <name type="common">Fire moss</name>
    <name type="synonym">Dicranum purpureum</name>
    <dbReference type="NCBI Taxonomy" id="3225"/>
    <lineage>
        <taxon>Eukaryota</taxon>
        <taxon>Viridiplantae</taxon>
        <taxon>Streptophyta</taxon>
        <taxon>Embryophyta</taxon>
        <taxon>Bryophyta</taxon>
        <taxon>Bryophytina</taxon>
        <taxon>Bryopsida</taxon>
        <taxon>Dicranidae</taxon>
        <taxon>Pseudoditrichales</taxon>
        <taxon>Ditrichaceae</taxon>
        <taxon>Ceratodon</taxon>
    </lineage>
</organism>
<protein>
    <recommendedName>
        <fullName evidence="1">DUF1995 domain-containing protein</fullName>
    </recommendedName>
</protein>
<dbReference type="EMBL" id="CM026428">
    <property type="protein sequence ID" value="KAG0567462.1"/>
    <property type="molecule type" value="Genomic_DNA"/>
</dbReference>
<dbReference type="AlphaFoldDB" id="A0A8T0HEJ8"/>
<feature type="domain" description="DUF1995" evidence="1">
    <location>
        <begin position="90"/>
        <end position="320"/>
    </location>
</feature>
<dbReference type="Pfam" id="PF09353">
    <property type="entry name" value="DUF1995"/>
    <property type="match status" value="1"/>
</dbReference>
<comment type="caution">
    <text evidence="2">The sequence shown here is derived from an EMBL/GenBank/DDBJ whole genome shotgun (WGS) entry which is preliminary data.</text>
</comment>
<accession>A0A8T0HEJ8</accession>
<evidence type="ECO:0000313" key="3">
    <source>
        <dbReference type="Proteomes" id="UP000822688"/>
    </source>
</evidence>
<proteinExistence type="predicted"/>
<reference evidence="2" key="1">
    <citation type="submission" date="2020-06" db="EMBL/GenBank/DDBJ databases">
        <title>WGS assembly of Ceratodon purpureus strain R40.</title>
        <authorList>
            <person name="Carey S.B."/>
            <person name="Jenkins J."/>
            <person name="Shu S."/>
            <person name="Lovell J.T."/>
            <person name="Sreedasyam A."/>
            <person name="Maumus F."/>
            <person name="Tiley G.P."/>
            <person name="Fernandez-Pozo N."/>
            <person name="Barry K."/>
            <person name="Chen C."/>
            <person name="Wang M."/>
            <person name="Lipzen A."/>
            <person name="Daum C."/>
            <person name="Saski C.A."/>
            <person name="Payton A.C."/>
            <person name="Mcbreen J.C."/>
            <person name="Conrad R.E."/>
            <person name="Kollar L.M."/>
            <person name="Olsson S."/>
            <person name="Huttunen S."/>
            <person name="Landis J.B."/>
            <person name="Wickett N.J."/>
            <person name="Johnson M.G."/>
            <person name="Rensing S.A."/>
            <person name="Grimwood J."/>
            <person name="Schmutz J."/>
            <person name="Mcdaniel S.F."/>
        </authorList>
    </citation>
    <scope>NUCLEOTIDE SEQUENCE</scope>
    <source>
        <strain evidence="2">R40</strain>
    </source>
</reference>
<dbReference type="GO" id="GO:0009507">
    <property type="term" value="C:chloroplast"/>
    <property type="evidence" value="ECO:0007669"/>
    <property type="project" value="TreeGrafter"/>
</dbReference>
<evidence type="ECO:0000259" key="1">
    <source>
        <dbReference type="Pfam" id="PF09353"/>
    </source>
</evidence>
<dbReference type="PANTHER" id="PTHR36365">
    <property type="entry name" value="OS05G0500400 PROTEIN"/>
    <property type="match status" value="1"/>
</dbReference>
<keyword evidence="3" id="KW-1185">Reference proteome</keyword>
<name>A0A8T0HEJ8_CERPU</name>
<evidence type="ECO:0000313" key="2">
    <source>
        <dbReference type="EMBL" id="KAG0567462.1"/>
    </source>
</evidence>
<dbReference type="PANTHER" id="PTHR36365:SF1">
    <property type="entry name" value="OS05G0500400 PROTEIN"/>
    <property type="match status" value="1"/>
</dbReference>
<dbReference type="Proteomes" id="UP000822688">
    <property type="component" value="Chromosome 7"/>
</dbReference>
<dbReference type="InterPro" id="IPR018962">
    <property type="entry name" value="DUF1995"/>
</dbReference>